<comment type="caution">
    <text evidence="10">The sequence shown here is derived from an EMBL/GenBank/DDBJ whole genome shotgun (WGS) entry which is preliminary data.</text>
</comment>
<sequence length="663" mass="70087">MWRGTRSLRAAGHSVRLSVRSATLPRDLKVPSVHSCLGTTEPPSIRRLPYERRVAWTRSPPAQLTRHLCASPQRGAAHRETAGSPAPLKHTVEAEESASFYAHLRSLAWPERKGIGAGLLLLSGSSAVSLVFPKVMGDVMDVCLSGSNSLSPYTAAIGLLGLFGVQAILVAARARILVAVGERVASSLRERAFASLLRQDMGFFDQTETGELLSRLSSDTSSLQKLLTSDLIGAARGVVMVSGGLGMMVSISPSLCVVAALTFPAAVGMMRWAGDAMRKRQAATQKALASASSEAHRALLNIRTLRLFAGEPAVLTRYSKAVRKVEQEAIAVGGINGLAEAGIGLAMQASLLTVLAVGGQQVIDGALSYGELSSFLMYTVFLGFNAGGLGGAYAEVRRAAGASERLLEVMHRTPQTAVGDKTLDHCTGRIEMRDVHFAFPSRGDVPVLSGLNLTIAPGERVALLGPSGSGKSTIAALLCALYTPQQGQVLIDGVDVTTIKGSHLRGQLVDVVPQEPVLLSGSLSENIKIGKPEASDEEVRVAATSAGCDFAEHNWEREVGEQGLQLSGGQKQRVALARVLLRNSPIVVLDEFTSALDKATEEALLPVVDRVLKGRTVLIITHRRAALGLVDRVVELGPSGSLIRDSSIDSFTQSSNTLISSPN</sequence>
<dbReference type="PROSITE" id="PS50893">
    <property type="entry name" value="ABC_TRANSPORTER_2"/>
    <property type="match status" value="1"/>
</dbReference>
<evidence type="ECO:0000259" key="8">
    <source>
        <dbReference type="PROSITE" id="PS50893"/>
    </source>
</evidence>
<dbReference type="AlphaFoldDB" id="A0AB34IG43"/>
<keyword evidence="2 7" id="KW-0812">Transmembrane</keyword>
<dbReference type="InterPro" id="IPR003439">
    <property type="entry name" value="ABC_transporter-like_ATP-bd"/>
</dbReference>
<evidence type="ECO:0000313" key="10">
    <source>
        <dbReference type="EMBL" id="KAL1496383.1"/>
    </source>
</evidence>
<dbReference type="InterPro" id="IPR003593">
    <property type="entry name" value="AAA+_ATPase"/>
</dbReference>
<feature type="domain" description="ABC transmembrane type-1" evidence="9">
    <location>
        <begin position="117"/>
        <end position="398"/>
    </location>
</feature>
<evidence type="ECO:0000256" key="5">
    <source>
        <dbReference type="ARBA" id="ARBA00022989"/>
    </source>
</evidence>
<dbReference type="GO" id="GO:0015421">
    <property type="term" value="F:ABC-type oligopeptide transporter activity"/>
    <property type="evidence" value="ECO:0007669"/>
    <property type="project" value="TreeGrafter"/>
</dbReference>
<dbReference type="SUPFAM" id="SSF90123">
    <property type="entry name" value="ABC transporter transmembrane region"/>
    <property type="match status" value="1"/>
</dbReference>
<proteinExistence type="predicted"/>
<dbReference type="EMBL" id="JBGBPQ010000029">
    <property type="protein sequence ID" value="KAL1496383.1"/>
    <property type="molecule type" value="Genomic_DNA"/>
</dbReference>
<dbReference type="SMART" id="SM00382">
    <property type="entry name" value="AAA"/>
    <property type="match status" value="1"/>
</dbReference>
<dbReference type="PANTHER" id="PTHR43394">
    <property type="entry name" value="ATP-DEPENDENT PERMEASE MDL1, MITOCHONDRIAL"/>
    <property type="match status" value="1"/>
</dbReference>
<dbReference type="Gene3D" id="3.40.50.300">
    <property type="entry name" value="P-loop containing nucleotide triphosphate hydrolases"/>
    <property type="match status" value="1"/>
</dbReference>
<gene>
    <name evidence="10" type="ORF">AB1Y20_016338</name>
</gene>
<accession>A0AB34IG43</accession>
<dbReference type="Gene3D" id="1.20.1560.10">
    <property type="entry name" value="ABC transporter type 1, transmembrane domain"/>
    <property type="match status" value="1"/>
</dbReference>
<comment type="subcellular location">
    <subcellularLocation>
        <location evidence="1">Membrane</location>
        <topology evidence="1">Multi-pass membrane protein</topology>
    </subcellularLocation>
</comment>
<dbReference type="SUPFAM" id="SSF52540">
    <property type="entry name" value="P-loop containing nucleoside triphosphate hydrolases"/>
    <property type="match status" value="1"/>
</dbReference>
<dbReference type="InterPro" id="IPR027417">
    <property type="entry name" value="P-loop_NTPase"/>
</dbReference>
<feature type="transmembrane region" description="Helical" evidence="7">
    <location>
        <begin position="114"/>
        <end position="133"/>
    </location>
</feature>
<evidence type="ECO:0000256" key="1">
    <source>
        <dbReference type="ARBA" id="ARBA00004141"/>
    </source>
</evidence>
<evidence type="ECO:0000256" key="6">
    <source>
        <dbReference type="ARBA" id="ARBA00023136"/>
    </source>
</evidence>
<dbReference type="Proteomes" id="UP001515480">
    <property type="component" value="Unassembled WGS sequence"/>
</dbReference>
<evidence type="ECO:0000256" key="4">
    <source>
        <dbReference type="ARBA" id="ARBA00022840"/>
    </source>
</evidence>
<evidence type="ECO:0000259" key="9">
    <source>
        <dbReference type="PROSITE" id="PS50929"/>
    </source>
</evidence>
<reference evidence="10 11" key="1">
    <citation type="journal article" date="2024" name="Science">
        <title>Giant polyketide synthase enzymes in the biosynthesis of giant marine polyether toxins.</title>
        <authorList>
            <person name="Fallon T.R."/>
            <person name="Shende V.V."/>
            <person name="Wierzbicki I.H."/>
            <person name="Pendleton A.L."/>
            <person name="Watervoot N.F."/>
            <person name="Auber R.P."/>
            <person name="Gonzalez D.J."/>
            <person name="Wisecaver J.H."/>
            <person name="Moore B.S."/>
        </authorList>
    </citation>
    <scope>NUCLEOTIDE SEQUENCE [LARGE SCALE GENOMIC DNA]</scope>
    <source>
        <strain evidence="10 11">12B1</strain>
    </source>
</reference>
<dbReference type="Pfam" id="PF00005">
    <property type="entry name" value="ABC_tran"/>
    <property type="match status" value="1"/>
</dbReference>
<dbReference type="InterPro" id="IPR039421">
    <property type="entry name" value="Type_1_exporter"/>
</dbReference>
<dbReference type="PROSITE" id="PS00211">
    <property type="entry name" value="ABC_TRANSPORTER_1"/>
    <property type="match status" value="1"/>
</dbReference>
<dbReference type="GO" id="GO:0005743">
    <property type="term" value="C:mitochondrial inner membrane"/>
    <property type="evidence" value="ECO:0007669"/>
    <property type="project" value="TreeGrafter"/>
</dbReference>
<evidence type="ECO:0000256" key="2">
    <source>
        <dbReference type="ARBA" id="ARBA00022692"/>
    </source>
</evidence>
<dbReference type="PANTHER" id="PTHR43394:SF1">
    <property type="entry name" value="ATP-BINDING CASSETTE SUB-FAMILY B MEMBER 10, MITOCHONDRIAL"/>
    <property type="match status" value="1"/>
</dbReference>
<evidence type="ECO:0000313" key="11">
    <source>
        <dbReference type="Proteomes" id="UP001515480"/>
    </source>
</evidence>
<dbReference type="GO" id="GO:0090374">
    <property type="term" value="P:oligopeptide export from mitochondrion"/>
    <property type="evidence" value="ECO:0007669"/>
    <property type="project" value="TreeGrafter"/>
</dbReference>
<keyword evidence="11" id="KW-1185">Reference proteome</keyword>
<evidence type="ECO:0000256" key="7">
    <source>
        <dbReference type="SAM" id="Phobius"/>
    </source>
</evidence>
<name>A0AB34IG43_PRYPA</name>
<evidence type="ECO:0000256" key="3">
    <source>
        <dbReference type="ARBA" id="ARBA00022741"/>
    </source>
</evidence>
<dbReference type="GO" id="GO:0005524">
    <property type="term" value="F:ATP binding"/>
    <property type="evidence" value="ECO:0007669"/>
    <property type="project" value="UniProtKB-KW"/>
</dbReference>
<evidence type="ECO:0008006" key="12">
    <source>
        <dbReference type="Google" id="ProtNLM"/>
    </source>
</evidence>
<dbReference type="GO" id="GO:0016887">
    <property type="term" value="F:ATP hydrolysis activity"/>
    <property type="evidence" value="ECO:0007669"/>
    <property type="project" value="InterPro"/>
</dbReference>
<dbReference type="InterPro" id="IPR036640">
    <property type="entry name" value="ABC1_TM_sf"/>
</dbReference>
<dbReference type="PROSITE" id="PS50929">
    <property type="entry name" value="ABC_TM1F"/>
    <property type="match status" value="1"/>
</dbReference>
<organism evidence="10 11">
    <name type="scientific">Prymnesium parvum</name>
    <name type="common">Toxic golden alga</name>
    <dbReference type="NCBI Taxonomy" id="97485"/>
    <lineage>
        <taxon>Eukaryota</taxon>
        <taxon>Haptista</taxon>
        <taxon>Haptophyta</taxon>
        <taxon>Prymnesiophyceae</taxon>
        <taxon>Prymnesiales</taxon>
        <taxon>Prymnesiaceae</taxon>
        <taxon>Prymnesium</taxon>
    </lineage>
</organism>
<feature type="transmembrane region" description="Helical" evidence="7">
    <location>
        <begin position="251"/>
        <end position="270"/>
    </location>
</feature>
<dbReference type="Pfam" id="PF00664">
    <property type="entry name" value="ABC_membrane"/>
    <property type="match status" value="1"/>
</dbReference>
<dbReference type="InterPro" id="IPR011527">
    <property type="entry name" value="ABC1_TM_dom"/>
</dbReference>
<keyword evidence="6 7" id="KW-0472">Membrane</keyword>
<dbReference type="InterPro" id="IPR017871">
    <property type="entry name" value="ABC_transporter-like_CS"/>
</dbReference>
<keyword evidence="3" id="KW-0547">Nucleotide-binding</keyword>
<protein>
    <recommendedName>
        <fullName evidence="12">ATP-dependent transporter ycf16</fullName>
    </recommendedName>
</protein>
<keyword evidence="4" id="KW-0067">ATP-binding</keyword>
<keyword evidence="5 7" id="KW-1133">Transmembrane helix</keyword>
<feature type="domain" description="ABC transporter" evidence="8">
    <location>
        <begin position="430"/>
        <end position="663"/>
    </location>
</feature>
<feature type="transmembrane region" description="Helical" evidence="7">
    <location>
        <begin position="153"/>
        <end position="172"/>
    </location>
</feature>